<sequence length="307" mass="32956">MVAGTVRIPALPQHAIAAVSAHLQTHHDAQPAGMWRIQFRPYHSTLAHSTGPRHRRMMWEVTDAAYPHHVFVVFEDTSHPTRAEVHGTRTEGVPLRRWHAHVLSAEFHTMLRQSTLPGPLGSPAGTLGPGAWAQRGAQTLLDGVSFRVRLGSSSPARQDASKTAGEQEECILSIGHVIVGAGRVAGGMVEIQYLPLSHLPPDSTLLGSLLASLLPPDIVPLLVPISTMNPMALPTMIPPIQLAEIVPASGSAKAVPVPGAPGFGPWDDDDDGQHAETTLDPIGWTGIEMRRRMAYVHLIVLRAEGLA</sequence>
<dbReference type="VEuPathDB" id="FungiDB:DNF11_1309"/>
<evidence type="ECO:0000313" key="2">
    <source>
        <dbReference type="Proteomes" id="UP000269793"/>
    </source>
</evidence>
<dbReference type="AlphaFoldDB" id="A0A3G2S4E4"/>
<protein>
    <recommendedName>
        <fullName evidence="3">Mediator complex subunit 20</fullName>
    </recommendedName>
</protein>
<evidence type="ECO:0008006" key="3">
    <source>
        <dbReference type="Google" id="ProtNLM"/>
    </source>
</evidence>
<gene>
    <name evidence="1" type="ORF">DNF11_1309</name>
</gene>
<dbReference type="Proteomes" id="UP000269793">
    <property type="component" value="Chromosome II"/>
</dbReference>
<dbReference type="EMBL" id="CP033149">
    <property type="protein sequence ID" value="AYO42259.1"/>
    <property type="molecule type" value="Genomic_DNA"/>
</dbReference>
<dbReference type="OrthoDB" id="2536675at2759"/>
<keyword evidence="2" id="KW-1185">Reference proteome</keyword>
<dbReference type="STRING" id="425264.A0A3G2S4E4"/>
<name>A0A3G2S4E4_MALR7</name>
<reference evidence="1 2" key="1">
    <citation type="submission" date="2018-10" db="EMBL/GenBank/DDBJ databases">
        <title>Complete genome sequence of Malassezia restricta CBS 7877.</title>
        <authorList>
            <person name="Morand S.C."/>
            <person name="Bertignac M."/>
            <person name="Iltis A."/>
            <person name="Kolder I."/>
            <person name="Pirovano W."/>
            <person name="Jourdain R."/>
            <person name="Clavaud C."/>
        </authorList>
    </citation>
    <scope>NUCLEOTIDE SEQUENCE [LARGE SCALE GENOMIC DNA]</scope>
    <source>
        <strain evidence="1 2">CBS 7877</strain>
    </source>
</reference>
<evidence type="ECO:0000313" key="1">
    <source>
        <dbReference type="EMBL" id="AYO42259.1"/>
    </source>
</evidence>
<proteinExistence type="predicted"/>
<accession>A0A3G2S4E4</accession>
<organism evidence="1 2">
    <name type="scientific">Malassezia restricta (strain ATCC 96810 / NBRC 103918 / CBS 7877)</name>
    <name type="common">Seborrheic dermatitis infection agent</name>
    <dbReference type="NCBI Taxonomy" id="425264"/>
    <lineage>
        <taxon>Eukaryota</taxon>
        <taxon>Fungi</taxon>
        <taxon>Dikarya</taxon>
        <taxon>Basidiomycota</taxon>
        <taxon>Ustilaginomycotina</taxon>
        <taxon>Malasseziomycetes</taxon>
        <taxon>Malasseziales</taxon>
        <taxon>Malasseziaceae</taxon>
        <taxon>Malassezia</taxon>
    </lineage>
</organism>